<evidence type="ECO:0000313" key="4">
    <source>
        <dbReference type="Proteomes" id="UP000216871"/>
    </source>
</evidence>
<accession>A0A261FNR2</accession>
<dbReference type="AlphaFoldDB" id="A0A261FNR2"/>
<name>A0A261FNR2_9BIFI</name>
<evidence type="ECO:0000313" key="3">
    <source>
        <dbReference type="EMBL" id="OZG60625.1"/>
    </source>
</evidence>
<gene>
    <name evidence="3" type="ORF">BMYO_0756</name>
</gene>
<evidence type="ECO:0000256" key="2">
    <source>
        <dbReference type="SAM" id="Phobius"/>
    </source>
</evidence>
<feature type="compositionally biased region" description="Polar residues" evidence="1">
    <location>
        <begin position="184"/>
        <end position="210"/>
    </location>
</feature>
<organism evidence="3 4">
    <name type="scientific">Bifidobacterium myosotis</name>
    <dbReference type="NCBI Taxonomy" id="1630166"/>
    <lineage>
        <taxon>Bacteria</taxon>
        <taxon>Bacillati</taxon>
        <taxon>Actinomycetota</taxon>
        <taxon>Actinomycetes</taxon>
        <taxon>Bifidobacteriales</taxon>
        <taxon>Bifidobacteriaceae</taxon>
        <taxon>Bifidobacterium</taxon>
    </lineage>
</organism>
<comment type="caution">
    <text evidence="3">The sequence shown here is derived from an EMBL/GenBank/DDBJ whole genome shotgun (WGS) entry which is preliminary data.</text>
</comment>
<evidence type="ECO:0000256" key="1">
    <source>
        <dbReference type="SAM" id="MobiDB-lite"/>
    </source>
</evidence>
<keyword evidence="2" id="KW-0812">Transmembrane</keyword>
<keyword evidence="2" id="KW-1133">Transmembrane helix</keyword>
<dbReference type="EMBL" id="MWWW01000006">
    <property type="protein sequence ID" value="OZG60625.1"/>
    <property type="molecule type" value="Genomic_DNA"/>
</dbReference>
<keyword evidence="2" id="KW-0472">Membrane</keyword>
<sequence>MNARAIRDTNGSDAPQNERPHAQKQQLGRGNARGPLGVRIALVVAALMLAAVAAVAVVNLAATMRFNQATASLTANIKAAQDPSTDVDTLSARQQQTDAQFAEAGRMRALLMPQVRDAIDANTAVSSQLTTITLKQAQLQQDGAGASDATNGQTASGTSGSRNRKQSDGLTEEQRKKVEELMKANQQAAEDQSATTTNKTEQQATQNKGTGATKPW</sequence>
<feature type="region of interest" description="Disordered" evidence="1">
    <location>
        <begin position="1"/>
        <end position="30"/>
    </location>
</feature>
<feature type="compositionally biased region" description="Polar residues" evidence="1">
    <location>
        <begin position="148"/>
        <end position="161"/>
    </location>
</feature>
<feature type="transmembrane region" description="Helical" evidence="2">
    <location>
        <begin position="40"/>
        <end position="62"/>
    </location>
</feature>
<reference evidence="3 4" key="1">
    <citation type="journal article" date="2017" name="BMC Genomics">
        <title>Comparative genomic and phylogenomic analyses of the Bifidobacteriaceae family.</title>
        <authorList>
            <person name="Lugli G.A."/>
            <person name="Milani C."/>
            <person name="Turroni F."/>
            <person name="Duranti S."/>
            <person name="Mancabelli L."/>
            <person name="Mangifesta M."/>
            <person name="Ferrario C."/>
            <person name="Modesto M."/>
            <person name="Mattarelli P."/>
            <person name="Jiri K."/>
            <person name="van Sinderen D."/>
            <person name="Ventura M."/>
        </authorList>
    </citation>
    <scope>NUCLEOTIDE SEQUENCE [LARGE SCALE GENOMIC DNA]</scope>
    <source>
        <strain evidence="3 4">DSM 100196</strain>
    </source>
</reference>
<protein>
    <submittedName>
        <fullName evidence="3">Cell surface elastin binding protein EbpS</fullName>
    </submittedName>
</protein>
<keyword evidence="4" id="KW-1185">Reference proteome</keyword>
<dbReference type="InterPro" id="IPR046314">
    <property type="entry name" value="DUF6466"/>
</dbReference>
<feature type="region of interest" description="Disordered" evidence="1">
    <location>
        <begin position="143"/>
        <end position="216"/>
    </location>
</feature>
<feature type="compositionally biased region" description="Basic and acidic residues" evidence="1">
    <location>
        <begin position="172"/>
        <end position="182"/>
    </location>
</feature>
<proteinExistence type="predicted"/>
<dbReference type="RefSeq" id="WP_233428138.1">
    <property type="nucleotide sequence ID" value="NZ_MWWW01000006.1"/>
</dbReference>
<dbReference type="Pfam" id="PF20070">
    <property type="entry name" value="DUF6466"/>
    <property type="match status" value="1"/>
</dbReference>
<dbReference type="Proteomes" id="UP000216871">
    <property type="component" value="Unassembled WGS sequence"/>
</dbReference>